<dbReference type="Proteomes" id="UP000005819">
    <property type="component" value="Unassembled WGS sequence"/>
</dbReference>
<sequence>MNLHQYYKENKDEINSSIMEIASDLAIARLVDKHKLPFDAYVEPEDPDDPDSGTCYKEEYQDEYNRFYDEEYNRLAQLMKFDITSPDGIARNGNESRVTEVKTVYATVRYDIENRNGGEVSEEDIDDILDQLCRDTKTVGDFIVNSEICSRNDESGF</sequence>
<dbReference type="HOGENOM" id="CLU_1674244_0_0_10"/>
<name>B0MZI0_9BACT</name>
<evidence type="ECO:0000313" key="2">
    <source>
        <dbReference type="Proteomes" id="UP000005819"/>
    </source>
</evidence>
<dbReference type="AlphaFoldDB" id="B0MZI0"/>
<comment type="caution">
    <text evidence="1">The sequence shown here is derived from an EMBL/GenBank/DDBJ whole genome shotgun (WGS) entry which is preliminary data.</text>
</comment>
<reference evidence="1" key="2">
    <citation type="submission" date="2013-09" db="EMBL/GenBank/DDBJ databases">
        <title>Draft genome sequence of Alistipes putredinis (DSM 17216).</title>
        <authorList>
            <person name="Sudarsanam P."/>
            <person name="Ley R."/>
            <person name="Guruge J."/>
            <person name="Turnbaugh P.J."/>
            <person name="Mahowald M."/>
            <person name="Liep D."/>
            <person name="Gordon J."/>
        </authorList>
    </citation>
    <scope>NUCLEOTIDE SEQUENCE</scope>
    <source>
        <strain evidence="1">DSM 17216</strain>
    </source>
</reference>
<gene>
    <name evidence="1" type="ORF">ALIPUT_02554</name>
</gene>
<dbReference type="GeneID" id="73804409"/>
<organism evidence="1 2">
    <name type="scientific">Alistipes putredinis DSM 17216</name>
    <dbReference type="NCBI Taxonomy" id="445970"/>
    <lineage>
        <taxon>Bacteria</taxon>
        <taxon>Pseudomonadati</taxon>
        <taxon>Bacteroidota</taxon>
        <taxon>Bacteroidia</taxon>
        <taxon>Bacteroidales</taxon>
        <taxon>Rikenellaceae</taxon>
        <taxon>Alistipes</taxon>
    </lineage>
</organism>
<dbReference type="EMBL" id="ABFK02000020">
    <property type="protein sequence ID" value="EDS03016.1"/>
    <property type="molecule type" value="Genomic_DNA"/>
</dbReference>
<evidence type="ECO:0000313" key="1">
    <source>
        <dbReference type="EMBL" id="EDS03016.1"/>
    </source>
</evidence>
<keyword evidence="2" id="KW-1185">Reference proteome</keyword>
<dbReference type="eggNOG" id="ENOG5030W9Q">
    <property type="taxonomic scope" value="Bacteria"/>
</dbReference>
<reference evidence="1" key="1">
    <citation type="submission" date="2007-10" db="EMBL/GenBank/DDBJ databases">
        <authorList>
            <person name="Fulton L."/>
            <person name="Clifton S."/>
            <person name="Fulton B."/>
            <person name="Xu J."/>
            <person name="Minx P."/>
            <person name="Pepin K.H."/>
            <person name="Johnson M."/>
            <person name="Thiruvilangam P."/>
            <person name="Bhonagiri V."/>
            <person name="Nash W.E."/>
            <person name="Mardis E.R."/>
            <person name="Wilson R.K."/>
        </authorList>
    </citation>
    <scope>NUCLEOTIDE SEQUENCE [LARGE SCALE GENOMIC DNA]</scope>
    <source>
        <strain evidence="1">DSM 17216</strain>
    </source>
</reference>
<protein>
    <submittedName>
        <fullName evidence="1">Uncharacterized protein</fullName>
    </submittedName>
</protein>
<dbReference type="RefSeq" id="WP_004328597.1">
    <property type="nucleotide sequence ID" value="NZ_DS499577.1"/>
</dbReference>
<accession>B0MZI0</accession>
<proteinExistence type="predicted"/>